<proteinExistence type="predicted"/>
<dbReference type="Pfam" id="PF20064">
    <property type="entry name" value="DUF6463"/>
    <property type="match status" value="1"/>
</dbReference>
<name>A0A7M4DED8_9MICO</name>
<keyword evidence="4" id="KW-1185">Reference proteome</keyword>
<keyword evidence="2" id="KW-0472">Membrane</keyword>
<protein>
    <submittedName>
        <fullName evidence="3">Uncharacterized protein</fullName>
    </submittedName>
</protein>
<dbReference type="EMBL" id="CACRYJ010000006">
    <property type="protein sequence ID" value="VZO35252.1"/>
    <property type="molecule type" value="Genomic_DNA"/>
</dbReference>
<keyword evidence="2" id="KW-0812">Transmembrane</keyword>
<feature type="compositionally biased region" description="Low complexity" evidence="1">
    <location>
        <begin position="177"/>
        <end position="205"/>
    </location>
</feature>
<feature type="transmembrane region" description="Helical" evidence="2">
    <location>
        <begin position="7"/>
        <end position="31"/>
    </location>
</feature>
<evidence type="ECO:0000256" key="2">
    <source>
        <dbReference type="SAM" id="Phobius"/>
    </source>
</evidence>
<sequence>MRTQRLTVFAGWAMVAIAVLHTIAIAVHPYWAEWFAGGLRGSDPDPLSLATFWALPGGFVPVLALLGLLTVRLGRRGERLPGYVGWVLLVWVVTAVALIGPSGFILGIVPAAALIVSSVLGRRDRVPVRRDRVPGAGDNPLSAPAGGTYRGGHEQLLHDGASCPGTGNDDGAGTDFAGPGLSGSSTASPSATPTSSSTSGRAQVR</sequence>
<evidence type="ECO:0000313" key="4">
    <source>
        <dbReference type="Proteomes" id="UP000419743"/>
    </source>
</evidence>
<reference evidence="3 4" key="1">
    <citation type="submission" date="2019-11" db="EMBL/GenBank/DDBJ databases">
        <authorList>
            <person name="Criscuolo A."/>
        </authorList>
    </citation>
    <scope>NUCLEOTIDE SEQUENCE [LARGE SCALE GENOMIC DNA]</scope>
    <source>
        <strain evidence="3">CIP111667</strain>
    </source>
</reference>
<dbReference type="RefSeq" id="WP_231954967.1">
    <property type="nucleotide sequence ID" value="NZ_CACRYJ010000006.1"/>
</dbReference>
<evidence type="ECO:0000256" key="1">
    <source>
        <dbReference type="SAM" id="MobiDB-lite"/>
    </source>
</evidence>
<gene>
    <name evidence="3" type="ORF">HALOF300_00478</name>
</gene>
<dbReference type="AlphaFoldDB" id="A0A7M4DED8"/>
<accession>A0A7M4DED8</accession>
<dbReference type="Proteomes" id="UP000419743">
    <property type="component" value="Unassembled WGS sequence"/>
</dbReference>
<dbReference type="InterPro" id="IPR045590">
    <property type="entry name" value="DUF6463"/>
</dbReference>
<feature type="region of interest" description="Disordered" evidence="1">
    <location>
        <begin position="129"/>
        <end position="205"/>
    </location>
</feature>
<feature type="transmembrane region" description="Helical" evidence="2">
    <location>
        <begin position="51"/>
        <end position="71"/>
    </location>
</feature>
<keyword evidence="2" id="KW-1133">Transmembrane helix</keyword>
<feature type="transmembrane region" description="Helical" evidence="2">
    <location>
        <begin position="83"/>
        <end position="99"/>
    </location>
</feature>
<organism evidence="3 4">
    <name type="scientific">Occultella aeris</name>
    <dbReference type="NCBI Taxonomy" id="2761496"/>
    <lineage>
        <taxon>Bacteria</taxon>
        <taxon>Bacillati</taxon>
        <taxon>Actinomycetota</taxon>
        <taxon>Actinomycetes</taxon>
        <taxon>Micrococcales</taxon>
        <taxon>Ruaniaceae</taxon>
        <taxon>Occultella</taxon>
    </lineage>
</organism>
<feature type="transmembrane region" description="Helical" evidence="2">
    <location>
        <begin position="105"/>
        <end position="122"/>
    </location>
</feature>
<comment type="caution">
    <text evidence="3">The sequence shown here is derived from an EMBL/GenBank/DDBJ whole genome shotgun (WGS) entry which is preliminary data.</text>
</comment>
<evidence type="ECO:0000313" key="3">
    <source>
        <dbReference type="EMBL" id="VZO35252.1"/>
    </source>
</evidence>